<dbReference type="SUPFAM" id="SSF57667">
    <property type="entry name" value="beta-beta-alpha zinc fingers"/>
    <property type="match status" value="1"/>
</dbReference>
<evidence type="ECO:0000259" key="7">
    <source>
        <dbReference type="PROSITE" id="PS50157"/>
    </source>
</evidence>
<evidence type="ECO:0000313" key="8">
    <source>
        <dbReference type="EMBL" id="RKP28113.1"/>
    </source>
</evidence>
<accession>A0A4P9Z630</accession>
<sequence length="552" mass="58215">MPAPVDIILSQKKQQQQEELGLQVSQGSLTRDSAFDFYDFTPAVLDAAESSSDDDYYPHDLEANFCRDFSCCGLVLRDLHDLLQHYEECHVRFEEEDQHHPHHPTAMGYAPHAIDDWQAAASDESRPGSPLPVREALMARQLSAAAALKRQSLSATAAAAAMSGVNLNDVLSQQQHHHPSAGLEFDMVDPMDTTLLGRKRTASAMNDAAMHHDGSSHKRMATGAVPVPLSPAPMQQQTFVDDELLLAALLQIGSGNMGTEEMLQDALLLQQQLLLNGRNAALASNLSASTAAAAGMADPMAAANQHYQHGNNSGSNASATGSSSASVANGGSRAHTPRPIATPVSMSARASSTGSAACASSVERPYRCAVPGCEKSYKNANGLKYHNLHGHCNGTANTSAAANAGNGSTSTATIHTSMPVVNPIMHASDNGASAGSNGAMANTARGVPVKPYRCTIPECGKSYKNLNGLKYHVEHAHPGAVALPLGKKAHVKAAATVIAQAQERLQMPNIKAVVVPAHMACGLVGAGLYFFYSVCTPALLYGLVYEIPIDDF</sequence>
<dbReference type="InterPro" id="IPR036236">
    <property type="entry name" value="Znf_C2H2_sf"/>
</dbReference>
<dbReference type="InterPro" id="IPR051580">
    <property type="entry name" value="ZnF-Chromatin_assoc"/>
</dbReference>
<dbReference type="OrthoDB" id="3269380at2759"/>
<evidence type="ECO:0000256" key="1">
    <source>
        <dbReference type="ARBA" id="ARBA00022723"/>
    </source>
</evidence>
<dbReference type="PROSITE" id="PS50157">
    <property type="entry name" value="ZINC_FINGER_C2H2_2"/>
    <property type="match status" value="1"/>
</dbReference>
<evidence type="ECO:0000256" key="6">
    <source>
        <dbReference type="SAM" id="MobiDB-lite"/>
    </source>
</evidence>
<evidence type="ECO:0000256" key="3">
    <source>
        <dbReference type="ARBA" id="ARBA00022771"/>
    </source>
</evidence>
<name>A0A4P9Z630_9FUNG</name>
<dbReference type="GO" id="GO:0008270">
    <property type="term" value="F:zinc ion binding"/>
    <property type="evidence" value="ECO:0007669"/>
    <property type="project" value="UniProtKB-KW"/>
</dbReference>
<protein>
    <recommendedName>
        <fullName evidence="7">C2H2-type domain-containing protein</fullName>
    </recommendedName>
</protein>
<dbReference type="EMBL" id="KZ989118">
    <property type="protein sequence ID" value="RKP28113.1"/>
    <property type="molecule type" value="Genomic_DNA"/>
</dbReference>
<reference evidence="9" key="1">
    <citation type="journal article" date="2018" name="Nat. Microbiol.">
        <title>Leveraging single-cell genomics to expand the fungal tree of life.</title>
        <authorList>
            <person name="Ahrendt S.R."/>
            <person name="Quandt C.A."/>
            <person name="Ciobanu D."/>
            <person name="Clum A."/>
            <person name="Salamov A."/>
            <person name="Andreopoulos B."/>
            <person name="Cheng J.F."/>
            <person name="Woyke T."/>
            <person name="Pelin A."/>
            <person name="Henrissat B."/>
            <person name="Reynolds N.K."/>
            <person name="Benny G.L."/>
            <person name="Smith M.E."/>
            <person name="James T.Y."/>
            <person name="Grigoriev I.V."/>
        </authorList>
    </citation>
    <scope>NUCLEOTIDE SEQUENCE [LARGE SCALE GENOMIC DNA]</scope>
    <source>
        <strain evidence="9">Benny S71-1</strain>
    </source>
</reference>
<evidence type="ECO:0000256" key="5">
    <source>
        <dbReference type="PROSITE-ProRule" id="PRU00042"/>
    </source>
</evidence>
<evidence type="ECO:0000313" key="9">
    <source>
        <dbReference type="Proteomes" id="UP000278143"/>
    </source>
</evidence>
<keyword evidence="4" id="KW-0862">Zinc</keyword>
<keyword evidence="3 5" id="KW-0863">Zinc-finger</keyword>
<keyword evidence="2" id="KW-0677">Repeat</keyword>
<dbReference type="Gene3D" id="3.30.160.60">
    <property type="entry name" value="Classic Zinc Finger"/>
    <property type="match status" value="2"/>
</dbReference>
<dbReference type="AlphaFoldDB" id="A0A4P9Z630"/>
<dbReference type="PROSITE" id="PS00028">
    <property type="entry name" value="ZINC_FINGER_C2H2_1"/>
    <property type="match status" value="2"/>
</dbReference>
<feature type="domain" description="C2H2-type" evidence="7">
    <location>
        <begin position="452"/>
        <end position="482"/>
    </location>
</feature>
<dbReference type="Proteomes" id="UP000278143">
    <property type="component" value="Unassembled WGS sequence"/>
</dbReference>
<keyword evidence="9" id="KW-1185">Reference proteome</keyword>
<dbReference type="SMART" id="SM00355">
    <property type="entry name" value="ZnF_C2H2"/>
    <property type="match status" value="3"/>
</dbReference>
<dbReference type="PANTHER" id="PTHR23057:SF0">
    <property type="entry name" value="JUXTAPOSED WITH ANOTHER ZINC FINGER PROTEIN 1"/>
    <property type="match status" value="1"/>
</dbReference>
<evidence type="ECO:0000256" key="4">
    <source>
        <dbReference type="ARBA" id="ARBA00022833"/>
    </source>
</evidence>
<dbReference type="InterPro" id="IPR013087">
    <property type="entry name" value="Znf_C2H2_type"/>
</dbReference>
<dbReference type="GO" id="GO:0005634">
    <property type="term" value="C:nucleus"/>
    <property type="evidence" value="ECO:0007669"/>
    <property type="project" value="TreeGrafter"/>
</dbReference>
<keyword evidence="1" id="KW-0479">Metal-binding</keyword>
<evidence type="ECO:0000256" key="2">
    <source>
        <dbReference type="ARBA" id="ARBA00022737"/>
    </source>
</evidence>
<dbReference type="PANTHER" id="PTHR23057">
    <property type="entry name" value="JUXTAPOSED WITH ANOTHER ZINC FINGER PROTEIN 1"/>
    <property type="match status" value="1"/>
</dbReference>
<feature type="compositionally biased region" description="Low complexity" evidence="6">
    <location>
        <begin position="305"/>
        <end position="332"/>
    </location>
</feature>
<gene>
    <name evidence="8" type="ORF">SYNPS1DRAFT_26302</name>
</gene>
<proteinExistence type="predicted"/>
<feature type="region of interest" description="Disordered" evidence="6">
    <location>
        <begin position="305"/>
        <end position="348"/>
    </location>
</feature>
<organism evidence="8 9">
    <name type="scientific">Syncephalis pseudoplumigaleata</name>
    <dbReference type="NCBI Taxonomy" id="1712513"/>
    <lineage>
        <taxon>Eukaryota</taxon>
        <taxon>Fungi</taxon>
        <taxon>Fungi incertae sedis</taxon>
        <taxon>Zoopagomycota</taxon>
        <taxon>Zoopagomycotina</taxon>
        <taxon>Zoopagomycetes</taxon>
        <taxon>Zoopagales</taxon>
        <taxon>Piptocephalidaceae</taxon>
        <taxon>Syncephalis</taxon>
    </lineage>
</organism>